<protein>
    <submittedName>
        <fullName evidence="2">Uncharacterized protein</fullName>
    </submittedName>
</protein>
<proteinExistence type="predicted"/>
<sequence>MADEIKRLPAEEREELMKAADFTITVPAEQGLALKSDLCLHWRKVRIMRRWMKSWGLSIASEQKQRRALKTMLMEMEIQGESIPFSFRTRSGGQELRLAPFAFVNNLKSTLFHLLEEKQSVERQAYYGDTFIGNHVHKALKPANIKALCKSVVDTATTHDLSLVPKVQQLLATFIEAFTLFSKCHKLYDSGRLDEIDLLGHHIDKFMEFYRAKCPEASCIPKMHMLEKHVVSWLKQWRVSCGYMGEQGAEALHANFNTCARAYNNMRDRVERLKVVLHNHHMQVLPSTASFEPPPIKKRKKKALDTA</sequence>
<evidence type="ECO:0000256" key="1">
    <source>
        <dbReference type="SAM" id="MobiDB-lite"/>
    </source>
</evidence>
<dbReference type="InParanoid" id="A0A1X7UE06"/>
<dbReference type="PANTHER" id="PTHR31424">
    <property type="entry name" value="PROTEIN CBG23806"/>
    <property type="match status" value="1"/>
</dbReference>
<name>A0A1X7UE06_AMPQE</name>
<feature type="compositionally biased region" description="Basic residues" evidence="1">
    <location>
        <begin position="296"/>
        <end position="307"/>
    </location>
</feature>
<accession>A0A1X7UE06</accession>
<feature type="region of interest" description="Disordered" evidence="1">
    <location>
        <begin position="287"/>
        <end position="307"/>
    </location>
</feature>
<evidence type="ECO:0000313" key="2">
    <source>
        <dbReference type="EnsemblMetazoa" id="Aqu2.1.25997_001"/>
    </source>
</evidence>
<reference evidence="2" key="1">
    <citation type="submission" date="2017-05" db="UniProtKB">
        <authorList>
            <consortium name="EnsemblMetazoa"/>
        </authorList>
    </citation>
    <scope>IDENTIFICATION</scope>
</reference>
<dbReference type="EnsemblMetazoa" id="Aqu2.1.25997_001">
    <property type="protein sequence ID" value="Aqu2.1.25997_001"/>
    <property type="gene ID" value="Aqu2.1.25997"/>
</dbReference>
<dbReference type="AlphaFoldDB" id="A0A1X7UE06"/>
<organism evidence="2">
    <name type="scientific">Amphimedon queenslandica</name>
    <name type="common">Sponge</name>
    <dbReference type="NCBI Taxonomy" id="400682"/>
    <lineage>
        <taxon>Eukaryota</taxon>
        <taxon>Metazoa</taxon>
        <taxon>Porifera</taxon>
        <taxon>Demospongiae</taxon>
        <taxon>Heteroscleromorpha</taxon>
        <taxon>Haplosclerida</taxon>
        <taxon>Niphatidae</taxon>
        <taxon>Amphimedon</taxon>
    </lineage>
</organism>
<dbReference type="OrthoDB" id="10050996at2759"/>